<dbReference type="GO" id="GO:0008682">
    <property type="term" value="F:3-demethoxyubiquinol 3-hydroxylase activity"/>
    <property type="evidence" value="ECO:0007669"/>
    <property type="project" value="UniProtKB-EC"/>
</dbReference>
<feature type="binding site" evidence="8">
    <location>
        <position position="155"/>
    </location>
    <ligand>
        <name>Fe cation</name>
        <dbReference type="ChEBI" id="CHEBI:24875"/>
        <label>2</label>
    </ligand>
</feature>
<keyword evidence="8" id="KW-0496">Mitochondrion</keyword>
<keyword evidence="6 8" id="KW-0503">Monooxygenase</keyword>
<keyword evidence="8" id="KW-0999">Mitochondrion inner membrane</keyword>
<name>A0A4S4LA19_9AGAM</name>
<comment type="function">
    <text evidence="8">Catalyzes the hydroxylation of 2-polyprenyl-3-methyl-6-methoxy-1,4-benzoquinol (DMQH2) during ubiquinone biosynthesis. Has also a structural role in the COQ enzyme complex, stabilizing other COQ polypeptides.</text>
</comment>
<dbReference type="SUPFAM" id="SSF47240">
    <property type="entry name" value="Ferritin-like"/>
    <property type="match status" value="1"/>
</dbReference>
<feature type="binding site" evidence="8">
    <location>
        <position position="72"/>
    </location>
    <ligand>
        <name>Fe cation</name>
        <dbReference type="ChEBI" id="CHEBI:24875"/>
        <label>1</label>
    </ligand>
</feature>
<feature type="binding site" evidence="8">
    <location>
        <position position="196"/>
    </location>
    <ligand>
        <name>Fe cation</name>
        <dbReference type="ChEBI" id="CHEBI:24875"/>
        <label>2</label>
    </ligand>
</feature>
<dbReference type="HAMAP" id="MF_01658">
    <property type="entry name" value="COQ7"/>
    <property type="match status" value="1"/>
</dbReference>
<reference evidence="9 10" key="1">
    <citation type="submission" date="2019-02" db="EMBL/GenBank/DDBJ databases">
        <title>Genome sequencing of the rare red list fungi Phellinidium pouzarii.</title>
        <authorList>
            <person name="Buettner E."/>
            <person name="Kellner H."/>
        </authorList>
    </citation>
    <scope>NUCLEOTIDE SEQUENCE [LARGE SCALE GENOMIC DNA]</scope>
    <source>
        <strain evidence="9 10">DSM 108285</strain>
    </source>
</reference>
<protein>
    <recommendedName>
        <fullName evidence="8">5-demethoxyubiquinone hydroxylase, mitochondrial</fullName>
        <shortName evidence="8">DMQ hydroxylase</shortName>
        <ecNumber evidence="8">1.14.99.60</ecNumber>
    </recommendedName>
    <alternativeName>
        <fullName evidence="8">Ubiquinone biosynthesis monooxygenase COQ7</fullName>
    </alternativeName>
</protein>
<evidence type="ECO:0000256" key="7">
    <source>
        <dbReference type="ARBA" id="ARBA00023136"/>
    </source>
</evidence>
<feature type="binding site" evidence="8">
    <location>
        <position position="106"/>
    </location>
    <ligand>
        <name>Fe cation</name>
        <dbReference type="ChEBI" id="CHEBI:24875"/>
        <label>1</label>
    </ligand>
</feature>
<comment type="catalytic activity">
    <reaction evidence="8">
        <text>a 5-methoxy-2-methyl-3-(all-trans-polyprenyl)benzene-1,4-diol + AH2 + O2 = a 3-demethylubiquinol + A + H2O</text>
        <dbReference type="Rhea" id="RHEA:50908"/>
        <dbReference type="Rhea" id="RHEA-COMP:10859"/>
        <dbReference type="Rhea" id="RHEA-COMP:10914"/>
        <dbReference type="ChEBI" id="CHEBI:13193"/>
        <dbReference type="ChEBI" id="CHEBI:15377"/>
        <dbReference type="ChEBI" id="CHEBI:15379"/>
        <dbReference type="ChEBI" id="CHEBI:17499"/>
        <dbReference type="ChEBI" id="CHEBI:84167"/>
        <dbReference type="ChEBI" id="CHEBI:84422"/>
        <dbReference type="EC" id="1.14.99.60"/>
    </reaction>
</comment>
<keyword evidence="3 8" id="KW-0479">Metal-binding</keyword>
<evidence type="ECO:0000256" key="6">
    <source>
        <dbReference type="ARBA" id="ARBA00023033"/>
    </source>
</evidence>
<comment type="pathway">
    <text evidence="1 8">Cofactor biosynthesis; ubiquinone biosynthesis.</text>
</comment>
<feature type="binding site" evidence="8">
    <location>
        <position position="193"/>
    </location>
    <ligand>
        <name>Fe cation</name>
        <dbReference type="ChEBI" id="CHEBI:24875"/>
        <label>1</label>
    </ligand>
</feature>
<dbReference type="InterPro" id="IPR011566">
    <property type="entry name" value="Ubq_synth_Coq7"/>
</dbReference>
<dbReference type="GO" id="GO:0006744">
    <property type="term" value="P:ubiquinone biosynthetic process"/>
    <property type="evidence" value="ECO:0007669"/>
    <property type="project" value="UniProtKB-UniRule"/>
</dbReference>
<proteinExistence type="inferred from homology"/>
<accession>A0A4S4LA19</accession>
<dbReference type="Proteomes" id="UP000308199">
    <property type="component" value="Unassembled WGS sequence"/>
</dbReference>
<evidence type="ECO:0000256" key="2">
    <source>
        <dbReference type="ARBA" id="ARBA00022688"/>
    </source>
</evidence>
<comment type="caution">
    <text evidence="9">The sequence shown here is derived from an EMBL/GenBank/DDBJ whole genome shotgun (WGS) entry which is preliminary data.</text>
</comment>
<keyword evidence="7 8" id="KW-0472">Membrane</keyword>
<comment type="similarity">
    <text evidence="8">Belongs to the COQ7 family.</text>
</comment>
<gene>
    <name evidence="8" type="primary">COQ7</name>
    <name evidence="9" type="ORF">EW145_g2636</name>
</gene>
<dbReference type="OrthoDB" id="275371at2759"/>
<dbReference type="GO" id="GO:0016709">
    <property type="term" value="F:oxidoreductase activity, acting on paired donors, with incorporation or reduction of molecular oxygen, NAD(P)H as one donor, and incorporation of one atom of oxygen"/>
    <property type="evidence" value="ECO:0007669"/>
    <property type="project" value="UniProtKB-UniRule"/>
</dbReference>
<keyword evidence="2 8" id="KW-0831">Ubiquinone biosynthesis</keyword>
<evidence type="ECO:0000256" key="4">
    <source>
        <dbReference type="ARBA" id="ARBA00023002"/>
    </source>
</evidence>
<dbReference type="GO" id="GO:0031314">
    <property type="term" value="C:extrinsic component of mitochondrial inner membrane"/>
    <property type="evidence" value="ECO:0007669"/>
    <property type="project" value="UniProtKB-UniRule"/>
</dbReference>
<dbReference type="EC" id="1.14.99.60" evidence="8"/>
<evidence type="ECO:0000256" key="1">
    <source>
        <dbReference type="ARBA" id="ARBA00004749"/>
    </source>
</evidence>
<dbReference type="EMBL" id="SGPK01000096">
    <property type="protein sequence ID" value="THH08532.1"/>
    <property type="molecule type" value="Genomic_DNA"/>
</dbReference>
<keyword evidence="5 8" id="KW-0408">Iron</keyword>
<organism evidence="9 10">
    <name type="scientific">Phellinidium pouzarii</name>
    <dbReference type="NCBI Taxonomy" id="167371"/>
    <lineage>
        <taxon>Eukaryota</taxon>
        <taxon>Fungi</taxon>
        <taxon>Dikarya</taxon>
        <taxon>Basidiomycota</taxon>
        <taxon>Agaricomycotina</taxon>
        <taxon>Agaricomycetes</taxon>
        <taxon>Hymenochaetales</taxon>
        <taxon>Hymenochaetaceae</taxon>
        <taxon>Phellinidium</taxon>
    </lineage>
</organism>
<dbReference type="AlphaFoldDB" id="A0A4S4LA19"/>
<sequence length="232" mass="25669">MTMSKAALYILQQQTSRSRLEYRTFSSGRSLPSNAYTNVASASDISVASRFKLNRIQHECLDRAIRVDQAGEIAANYIYQGQLAILGRDRAVGPVIQSMWDQEKKHLAVMNKLQVQHHVRPTVLSEVAKTAGYALGATTAILGKEAAMACTEAVETVIGEHYDDQLKELECLPSDHPSIPLLRDIIREFRDDELEHLDTAVEHHSQRAPAHALLSAVVGVGCKIAINLCKRI</sequence>
<evidence type="ECO:0000256" key="8">
    <source>
        <dbReference type="HAMAP-Rule" id="MF_03194"/>
    </source>
</evidence>
<dbReference type="Pfam" id="PF03232">
    <property type="entry name" value="COQ7"/>
    <property type="match status" value="1"/>
</dbReference>
<evidence type="ECO:0000313" key="9">
    <source>
        <dbReference type="EMBL" id="THH08532.1"/>
    </source>
</evidence>
<evidence type="ECO:0000256" key="3">
    <source>
        <dbReference type="ARBA" id="ARBA00022723"/>
    </source>
</evidence>
<dbReference type="InterPro" id="IPR009078">
    <property type="entry name" value="Ferritin-like_SF"/>
</dbReference>
<comment type="subcellular location">
    <subcellularLocation>
        <location evidence="8">Mitochondrion inner membrane</location>
        <topology evidence="8">Peripheral membrane protein</topology>
        <orientation evidence="8">Matrix side</orientation>
    </subcellularLocation>
</comment>
<dbReference type="PANTHER" id="PTHR11237:SF4">
    <property type="entry name" value="5-DEMETHOXYUBIQUINONE HYDROXYLASE, MITOCHONDRIAL"/>
    <property type="match status" value="1"/>
</dbReference>
<feature type="binding site" evidence="8">
    <location>
        <position position="103"/>
    </location>
    <ligand>
        <name>Fe cation</name>
        <dbReference type="ChEBI" id="CHEBI:24875"/>
        <label>2</label>
    </ligand>
</feature>
<dbReference type="UniPathway" id="UPA00232"/>
<evidence type="ECO:0000313" key="10">
    <source>
        <dbReference type="Proteomes" id="UP000308199"/>
    </source>
</evidence>
<evidence type="ECO:0000256" key="5">
    <source>
        <dbReference type="ARBA" id="ARBA00023004"/>
    </source>
</evidence>
<keyword evidence="4 8" id="KW-0560">Oxidoreductase</keyword>
<keyword evidence="10" id="KW-1185">Reference proteome</keyword>
<dbReference type="CDD" id="cd01042">
    <property type="entry name" value="DMQH"/>
    <property type="match status" value="1"/>
</dbReference>
<feature type="binding site" evidence="8">
    <location>
        <position position="193"/>
    </location>
    <ligand>
        <name>Fe cation</name>
        <dbReference type="ChEBI" id="CHEBI:24875"/>
        <label>2</label>
    </ligand>
</feature>
<dbReference type="GO" id="GO:0046872">
    <property type="term" value="F:metal ion binding"/>
    <property type="evidence" value="ECO:0007669"/>
    <property type="project" value="UniProtKB-KW"/>
</dbReference>
<feature type="binding site" evidence="8">
    <location>
        <position position="103"/>
    </location>
    <ligand>
        <name>Fe cation</name>
        <dbReference type="ChEBI" id="CHEBI:24875"/>
        <label>1</label>
    </ligand>
</feature>
<comment type="cofactor">
    <cofactor evidence="8">
        <name>Fe cation</name>
        <dbReference type="ChEBI" id="CHEBI:24875"/>
    </cofactor>
    <text evidence="8">Binds 2 iron ions per subunit.</text>
</comment>
<comment type="subunit">
    <text evidence="8">Component of a multi-subunit COQ enzyme complex, composed of at least COQ3, COQ4, COQ5, COQ6, COQ7 and COQ9.</text>
</comment>
<dbReference type="PANTHER" id="PTHR11237">
    <property type="entry name" value="COENZYME Q10 BIOSYNTHESIS PROTEIN 7"/>
    <property type="match status" value="1"/>
</dbReference>